<dbReference type="InterPro" id="IPR004354">
    <property type="entry name" value="Meiotic_Rec114"/>
</dbReference>
<organism evidence="2 3">
    <name type="scientific">Botrytis galanthina</name>
    <dbReference type="NCBI Taxonomy" id="278940"/>
    <lineage>
        <taxon>Eukaryota</taxon>
        <taxon>Fungi</taxon>
        <taxon>Dikarya</taxon>
        <taxon>Ascomycota</taxon>
        <taxon>Pezizomycotina</taxon>
        <taxon>Leotiomycetes</taxon>
        <taxon>Helotiales</taxon>
        <taxon>Sclerotiniaceae</taxon>
        <taxon>Botrytis</taxon>
    </lineage>
</organism>
<feature type="region of interest" description="Disordered" evidence="1">
    <location>
        <begin position="417"/>
        <end position="490"/>
    </location>
</feature>
<reference evidence="2 3" key="1">
    <citation type="submission" date="2017-12" db="EMBL/GenBank/DDBJ databases">
        <title>Comparative genomics of Botrytis spp.</title>
        <authorList>
            <person name="Valero-Jimenez C.A."/>
            <person name="Tapia P."/>
            <person name="Veloso J."/>
            <person name="Silva-Moreno E."/>
            <person name="Staats M."/>
            <person name="Valdes J.H."/>
            <person name="Van Kan J.A.L."/>
        </authorList>
    </citation>
    <scope>NUCLEOTIDE SEQUENCE [LARGE SCALE GENOMIC DNA]</scope>
    <source>
        <strain evidence="2 3">MUCL435</strain>
    </source>
</reference>
<dbReference type="Pfam" id="PF03525">
    <property type="entry name" value="Meiotic_rec114"/>
    <property type="match status" value="1"/>
</dbReference>
<evidence type="ECO:0000313" key="3">
    <source>
        <dbReference type="Proteomes" id="UP000308671"/>
    </source>
</evidence>
<dbReference type="AlphaFoldDB" id="A0A4S8QWS8"/>
<proteinExistence type="predicted"/>
<sequence>MSRFFSREPPTFPQSQLNSAIILPLVKFSCSSTNQGDATGAQWTHYSRSDLELVIQEVQVSSSGNEKHLLMKVVAGAEYLVCDKSLCEAFIVVTPFKEEQDLNDIMRVYKNFVLSPGSEIPVRVVVKPPLLALRYPKLNDVRRLQFRFRGDSDFDQVLNILTKLGLTATESLSSGPFLQSRPPTADSTSAVISNGRSSAVGYLPLTPSSEFKVPMRPDSASSILQRPSSSYTSRSDDHLYIRPQSAMSISSFMPQSKPSAEPLNRAQSLYVSQFEREQRQTQSSNSVLNTSDKVSANGNAQVNRILLPKPEESQRRFSTSPFFETQRKHCLPDRLTSFPSVNDLHSSRKEIRETALDPFSPVEDCSLHRSTEYPFFGGPGKRPISLPAENDICLGLPIPPKRQLPFATVKDPLRPKSVSVADTSRPVQVPEQRKRPLEEFIGENASSGSITPAKKPAKRRVASRKGTTHLPEINGLSSKAFPSKDSSASDPLDIPMQTEKLPPLEARTIATPIASNTAPPKLQAEGIKARQQFVPTIKIPMTLKMVDRSTQTQTLSGRDHTAALKPASNTPVVDHQSTRPTATVLQEDLDLVVSRYSSGSRVNLPPSYNDLPDDKRHKMLNDFIIKNLENDDFLKLAEDMDVSWRRIGLTR</sequence>
<name>A0A4S8QWS8_9HELO</name>
<feature type="region of interest" description="Disordered" evidence="1">
    <location>
        <begin position="213"/>
        <end position="237"/>
    </location>
</feature>
<gene>
    <name evidence="2" type="ORF">BGAL_0421g00070</name>
</gene>
<feature type="compositionally biased region" description="Basic residues" evidence="1">
    <location>
        <begin position="455"/>
        <end position="467"/>
    </location>
</feature>
<evidence type="ECO:0000313" key="2">
    <source>
        <dbReference type="EMBL" id="THV46059.1"/>
    </source>
</evidence>
<keyword evidence="3" id="KW-1185">Reference proteome</keyword>
<dbReference type="EMBL" id="PQXL01000421">
    <property type="protein sequence ID" value="THV46059.1"/>
    <property type="molecule type" value="Genomic_DNA"/>
</dbReference>
<feature type="compositionally biased region" description="Polar residues" evidence="1">
    <location>
        <begin position="219"/>
        <end position="233"/>
    </location>
</feature>
<dbReference type="GO" id="GO:0007131">
    <property type="term" value="P:reciprocal meiotic recombination"/>
    <property type="evidence" value="ECO:0007669"/>
    <property type="project" value="InterPro"/>
</dbReference>
<comment type="caution">
    <text evidence="2">The sequence shown here is derived from an EMBL/GenBank/DDBJ whole genome shotgun (WGS) entry which is preliminary data.</text>
</comment>
<accession>A0A4S8QWS8</accession>
<protein>
    <submittedName>
        <fullName evidence="2">Uncharacterized protein</fullName>
    </submittedName>
</protein>
<evidence type="ECO:0000256" key="1">
    <source>
        <dbReference type="SAM" id="MobiDB-lite"/>
    </source>
</evidence>
<dbReference type="OrthoDB" id="5360255at2759"/>
<dbReference type="Proteomes" id="UP000308671">
    <property type="component" value="Unassembled WGS sequence"/>
</dbReference>